<accession>R8YUW5</accession>
<dbReference type="EMBL" id="APQO01000006">
    <property type="protein sequence ID" value="EOQ73049.1"/>
    <property type="molecule type" value="Genomic_DNA"/>
</dbReference>
<evidence type="ECO:0000256" key="1">
    <source>
        <dbReference type="SAM" id="Phobius"/>
    </source>
</evidence>
<protein>
    <submittedName>
        <fullName evidence="2">Uncharacterized protein</fullName>
    </submittedName>
</protein>
<evidence type="ECO:0000313" key="3">
    <source>
        <dbReference type="Proteomes" id="UP000013986"/>
    </source>
</evidence>
<proteinExistence type="predicted"/>
<dbReference type="AlphaFoldDB" id="R8YUW5"/>
<keyword evidence="1" id="KW-0812">Transmembrane</keyword>
<dbReference type="PATRIC" id="fig|1217689.3.peg.2931"/>
<organism evidence="2 3">
    <name type="scientific">Acinetobacter lactucae</name>
    <dbReference type="NCBI Taxonomy" id="1785128"/>
    <lineage>
        <taxon>Bacteria</taxon>
        <taxon>Pseudomonadati</taxon>
        <taxon>Pseudomonadota</taxon>
        <taxon>Gammaproteobacteria</taxon>
        <taxon>Moraxellales</taxon>
        <taxon>Moraxellaceae</taxon>
        <taxon>Acinetobacter</taxon>
        <taxon>Acinetobacter calcoaceticus/baumannii complex</taxon>
    </lineage>
</organism>
<evidence type="ECO:0000313" key="2">
    <source>
        <dbReference type="EMBL" id="EOQ73049.1"/>
    </source>
</evidence>
<dbReference type="Proteomes" id="UP000013986">
    <property type="component" value="Unassembled WGS sequence"/>
</dbReference>
<comment type="caution">
    <text evidence="2">The sequence shown here is derived from an EMBL/GenBank/DDBJ whole genome shotgun (WGS) entry which is preliminary data.</text>
</comment>
<sequence>MSHQVTNPKDNDPLPWWAYLVILITYLIAFKVFFPPAIKMQQHAIDYFFAPMDLIQTGVAFDFLAIGLIIASTFLIFFMPLGFSILVVKEMRK</sequence>
<reference evidence="2 3" key="1">
    <citation type="submission" date="2013-02" db="EMBL/GenBank/DDBJ databases">
        <title>The Genome Sequence of Acinetobacter pittii ANC 4052.</title>
        <authorList>
            <consortium name="The Broad Institute Genome Sequencing Platform"/>
            <consortium name="The Broad Institute Genome Sequencing Center for Infectious Disease"/>
            <person name="Cerqueira G."/>
            <person name="Feldgarden M."/>
            <person name="Courvalin P."/>
            <person name="Perichon B."/>
            <person name="Grillot-Courvalin C."/>
            <person name="Clermont D."/>
            <person name="Rocha E."/>
            <person name="Yoon E.-J."/>
            <person name="Nemec A."/>
            <person name="Walker B."/>
            <person name="Young S.K."/>
            <person name="Zeng Q."/>
            <person name="Gargeya S."/>
            <person name="Fitzgerald M."/>
            <person name="Haas B."/>
            <person name="Abouelleil A."/>
            <person name="Alvarado L."/>
            <person name="Arachchi H.M."/>
            <person name="Berlin A.M."/>
            <person name="Chapman S.B."/>
            <person name="Dewar J."/>
            <person name="Goldberg J."/>
            <person name="Griggs A."/>
            <person name="Gujja S."/>
            <person name="Hansen M."/>
            <person name="Howarth C."/>
            <person name="Imamovic A."/>
            <person name="Larimer J."/>
            <person name="McCowan C."/>
            <person name="Murphy C."/>
            <person name="Neiman D."/>
            <person name="Pearson M."/>
            <person name="Priest M."/>
            <person name="Roberts A."/>
            <person name="Saif S."/>
            <person name="Shea T."/>
            <person name="Sisk P."/>
            <person name="Sykes S."/>
            <person name="Wortman J."/>
            <person name="Nusbaum C."/>
            <person name="Birren B."/>
        </authorList>
    </citation>
    <scope>NUCLEOTIDE SEQUENCE [LARGE SCALE GENOMIC DNA]</scope>
    <source>
        <strain evidence="2 3">ANC 4052</strain>
    </source>
</reference>
<feature type="transmembrane region" description="Helical" evidence="1">
    <location>
        <begin position="16"/>
        <end position="38"/>
    </location>
</feature>
<keyword evidence="1" id="KW-0472">Membrane</keyword>
<gene>
    <name evidence="2" type="ORF">F929_02984</name>
</gene>
<dbReference type="RefSeq" id="WP_016145606.1">
    <property type="nucleotide sequence ID" value="NZ_KB976991.1"/>
</dbReference>
<keyword evidence="1" id="KW-1133">Transmembrane helix</keyword>
<feature type="transmembrane region" description="Helical" evidence="1">
    <location>
        <begin position="59"/>
        <end position="88"/>
    </location>
</feature>
<dbReference type="HOGENOM" id="CLU_2393201_0_0_6"/>
<name>R8YUW5_9GAMM</name>